<accession>A0AAW1QYD5</accession>
<evidence type="ECO:0000256" key="1">
    <source>
        <dbReference type="SAM" id="SignalP"/>
    </source>
</evidence>
<proteinExistence type="predicted"/>
<protein>
    <submittedName>
        <fullName evidence="2">Uncharacterized protein</fullName>
    </submittedName>
</protein>
<feature type="signal peptide" evidence="1">
    <location>
        <begin position="1"/>
        <end position="22"/>
    </location>
</feature>
<reference evidence="2 3" key="1">
    <citation type="journal article" date="2024" name="Nat. Commun.">
        <title>Phylogenomics reveals the evolutionary origins of lichenization in chlorophyte algae.</title>
        <authorList>
            <person name="Puginier C."/>
            <person name="Libourel C."/>
            <person name="Otte J."/>
            <person name="Skaloud P."/>
            <person name="Haon M."/>
            <person name="Grisel S."/>
            <person name="Petersen M."/>
            <person name="Berrin J.G."/>
            <person name="Delaux P.M."/>
            <person name="Dal Grande F."/>
            <person name="Keller J."/>
        </authorList>
    </citation>
    <scope>NUCLEOTIDE SEQUENCE [LARGE SCALE GENOMIC DNA]</scope>
    <source>
        <strain evidence="2 3">SAG 2145</strain>
    </source>
</reference>
<name>A0AAW1QYD5_9CHLO</name>
<evidence type="ECO:0000313" key="3">
    <source>
        <dbReference type="Proteomes" id="UP001438707"/>
    </source>
</evidence>
<gene>
    <name evidence="2" type="ORF">WJX74_009172</name>
</gene>
<evidence type="ECO:0000313" key="2">
    <source>
        <dbReference type="EMBL" id="KAK9826325.1"/>
    </source>
</evidence>
<feature type="chain" id="PRO_5043901094" evidence="1">
    <location>
        <begin position="23"/>
        <end position="422"/>
    </location>
</feature>
<dbReference type="EMBL" id="JALJOS010000021">
    <property type="protein sequence ID" value="KAK9826325.1"/>
    <property type="molecule type" value="Genomic_DNA"/>
</dbReference>
<dbReference type="Proteomes" id="UP001438707">
    <property type="component" value="Unassembled WGS sequence"/>
</dbReference>
<sequence length="422" mass="46221">MRPRKPTAALACCVALVIAVHASDNTHIDNHSKKWTIIATTSYPHGTSKFINRKIPPGGSDFDSYSNKVDEVEVQVQVEGAPFHNHFSIASDDSLVAEDNPDNIYGVDFWLNDGNGNALKSKALLPYVTIFGPGPPAAPSPSPPSSTTAPRGALYWENPSDEGCKSPGYRQMHFPADIKGVGPHTQHFYQPDRCINTNNKMWGEFDYPGSNNRQFKDDFRVPVFRPFPANAPPVQSPTAPVYLPAPSEEFDATWVPVFKVGDGPLNTPSFSQLNPGGGVIDIPKEAYVTISEKGPNMLLTAQLTGCAFVWAYDSDIHVFYAAHIQSDDNNINDWARDGTELANNLTFRARFHGTEMLANVYGRNGFGYSGGEGKGAEARYGNILAVRNGNGWKVIAQAFPVDQAVPTYVKTVDYDDVRPRIQ</sequence>
<comment type="caution">
    <text evidence="2">The sequence shown here is derived from an EMBL/GenBank/DDBJ whole genome shotgun (WGS) entry which is preliminary data.</text>
</comment>
<dbReference type="AlphaFoldDB" id="A0AAW1QYD5"/>
<organism evidence="2 3">
    <name type="scientific">Apatococcus lobatus</name>
    <dbReference type="NCBI Taxonomy" id="904363"/>
    <lineage>
        <taxon>Eukaryota</taxon>
        <taxon>Viridiplantae</taxon>
        <taxon>Chlorophyta</taxon>
        <taxon>core chlorophytes</taxon>
        <taxon>Trebouxiophyceae</taxon>
        <taxon>Chlorellales</taxon>
        <taxon>Chlorellaceae</taxon>
        <taxon>Apatococcus</taxon>
    </lineage>
</organism>
<keyword evidence="3" id="KW-1185">Reference proteome</keyword>
<keyword evidence="1" id="KW-0732">Signal</keyword>